<dbReference type="Pfam" id="PF00225">
    <property type="entry name" value="Kinesin"/>
    <property type="match status" value="1"/>
</dbReference>
<dbReference type="FunCoup" id="I1BMX8">
    <property type="interactions" value="158"/>
</dbReference>
<dbReference type="GO" id="GO:0005524">
    <property type="term" value="F:ATP binding"/>
    <property type="evidence" value="ECO:0007669"/>
    <property type="project" value="UniProtKB-KW"/>
</dbReference>
<sequence>MHSLITCYENEAEENRDLLTLCPDQEHVQGNQKIEIDQSFEYGIWISFIEIYNEQIFDLLDPSKPSGAKKRNQLHLKYEQRTGNKYVADMHVVKVKSAKEASALLAFGQQNRQVFSTAMNQESSRSHSVFTVHVLRCPVDQDNFVIEDAQYASLSKLSFVDLAGSERYRNTLSSGQRLKEAGNINKSLMVLGQCMEMLRLNQMRSELNKNPAVIPYRHSKLTEIFKTSFEGDGKATIIVNVNPFDTGFDENNHVMKFSAVAKDITTLRKIKPVVDLKNIKAGSKRLREMSSTQEEEYDEEEEGTIIDEVNEDILFIEDLISRLELIKERQDDVETIEARISQHIIQEMSKKLLNFAIKEKELMQHELDKQNQGVNMEEEMNTLKSEAHKGLLNKIEEGKKLKNDDASNEINSQADERPLEQQSNDADIEYSKIDQEDDGSISEQDIHFETFLRLRKQLRRSIFKKDVETKMGKLLKVIASENFEKDPFQIQNRAFRLFRKYAQLSTPNDDSRGLTPQYPIQATLSESGLDFQELQEENFKLKRQMKVCTHIKDL</sequence>
<evidence type="ECO:0000256" key="3">
    <source>
        <dbReference type="ARBA" id="ARBA00022840"/>
    </source>
</evidence>
<dbReference type="PANTHER" id="PTHR24115">
    <property type="entry name" value="KINESIN-RELATED"/>
    <property type="match status" value="1"/>
</dbReference>
<dbReference type="RefSeq" id="XP_067512954.1">
    <property type="nucleotide sequence ID" value="XM_067656853.1"/>
</dbReference>
<keyword evidence="4 6" id="KW-0505">Motor protein</keyword>
<accession>I1BMX8</accession>
<dbReference type="EMBL" id="CH476733">
    <property type="protein sequence ID" value="EIE77558.1"/>
    <property type="molecule type" value="Genomic_DNA"/>
</dbReference>
<evidence type="ECO:0000313" key="8">
    <source>
        <dbReference type="EMBL" id="EIE77558.1"/>
    </source>
</evidence>
<keyword evidence="9" id="KW-1185">Reference proteome</keyword>
<dbReference type="GO" id="GO:0005634">
    <property type="term" value="C:nucleus"/>
    <property type="evidence" value="ECO:0007669"/>
    <property type="project" value="TreeGrafter"/>
</dbReference>
<dbReference type="PROSITE" id="PS00411">
    <property type="entry name" value="KINESIN_MOTOR_1"/>
    <property type="match status" value="1"/>
</dbReference>
<name>I1BMX8_RHIO9</name>
<reference evidence="8 9" key="1">
    <citation type="journal article" date="2009" name="PLoS Genet.">
        <title>Genomic analysis of the basal lineage fungus Rhizopus oryzae reveals a whole-genome duplication.</title>
        <authorList>
            <person name="Ma L.-J."/>
            <person name="Ibrahim A.S."/>
            <person name="Skory C."/>
            <person name="Grabherr M.G."/>
            <person name="Burger G."/>
            <person name="Butler M."/>
            <person name="Elias M."/>
            <person name="Idnurm A."/>
            <person name="Lang B.F."/>
            <person name="Sone T."/>
            <person name="Abe A."/>
            <person name="Calvo S.E."/>
            <person name="Corrochano L.M."/>
            <person name="Engels R."/>
            <person name="Fu J."/>
            <person name="Hansberg W."/>
            <person name="Kim J.-M."/>
            <person name="Kodira C.D."/>
            <person name="Koehrsen M.J."/>
            <person name="Liu B."/>
            <person name="Miranda-Saavedra D."/>
            <person name="O'Leary S."/>
            <person name="Ortiz-Castellanos L."/>
            <person name="Poulter R."/>
            <person name="Rodriguez-Romero J."/>
            <person name="Ruiz-Herrera J."/>
            <person name="Shen Y.-Q."/>
            <person name="Zeng Q."/>
            <person name="Galagan J."/>
            <person name="Birren B.W."/>
            <person name="Cuomo C.A."/>
            <person name="Wickes B.L."/>
        </authorList>
    </citation>
    <scope>NUCLEOTIDE SEQUENCE [LARGE SCALE GENOMIC DNA]</scope>
    <source>
        <strain evidence="9">RA 99-880 / ATCC MYA-4621 / FGSC 9543 / NRRL 43880</strain>
    </source>
</reference>
<proteinExistence type="inferred from homology"/>
<dbReference type="PROSITE" id="PS50067">
    <property type="entry name" value="KINESIN_MOTOR_2"/>
    <property type="match status" value="1"/>
</dbReference>
<dbReference type="GO" id="GO:0003777">
    <property type="term" value="F:microtubule motor activity"/>
    <property type="evidence" value="ECO:0007669"/>
    <property type="project" value="InterPro"/>
</dbReference>
<dbReference type="PRINTS" id="PR00380">
    <property type="entry name" value="KINESINHEAVY"/>
</dbReference>
<dbReference type="InParanoid" id="I1BMX8"/>
<dbReference type="GO" id="GO:0008017">
    <property type="term" value="F:microtubule binding"/>
    <property type="evidence" value="ECO:0007669"/>
    <property type="project" value="InterPro"/>
</dbReference>
<evidence type="ECO:0000256" key="4">
    <source>
        <dbReference type="ARBA" id="ARBA00023175"/>
    </source>
</evidence>
<dbReference type="GO" id="GO:0007018">
    <property type="term" value="P:microtubule-based movement"/>
    <property type="evidence" value="ECO:0007669"/>
    <property type="project" value="InterPro"/>
</dbReference>
<evidence type="ECO:0000256" key="1">
    <source>
        <dbReference type="ARBA" id="ARBA00022701"/>
    </source>
</evidence>
<evidence type="ECO:0000256" key="2">
    <source>
        <dbReference type="ARBA" id="ARBA00022741"/>
    </source>
</evidence>
<dbReference type="InterPro" id="IPR027417">
    <property type="entry name" value="P-loop_NTPase"/>
</dbReference>
<dbReference type="GO" id="GO:0005874">
    <property type="term" value="C:microtubule"/>
    <property type="evidence" value="ECO:0007669"/>
    <property type="project" value="UniProtKB-KW"/>
</dbReference>
<keyword evidence="1 6" id="KW-0493">Microtubule</keyword>
<dbReference type="InterPro" id="IPR027640">
    <property type="entry name" value="Kinesin-like_fam"/>
</dbReference>
<evidence type="ECO:0000313" key="9">
    <source>
        <dbReference type="Proteomes" id="UP000009138"/>
    </source>
</evidence>
<dbReference type="GO" id="GO:0016887">
    <property type="term" value="F:ATP hydrolysis activity"/>
    <property type="evidence" value="ECO:0007669"/>
    <property type="project" value="TreeGrafter"/>
</dbReference>
<dbReference type="VEuPathDB" id="FungiDB:RO3G_02262"/>
<dbReference type="Gene3D" id="3.40.850.10">
    <property type="entry name" value="Kinesin motor domain"/>
    <property type="match status" value="1"/>
</dbReference>
<evidence type="ECO:0000259" key="7">
    <source>
        <dbReference type="PROSITE" id="PS50067"/>
    </source>
</evidence>
<gene>
    <name evidence="8" type="ORF">RO3G_02262</name>
</gene>
<dbReference type="SMART" id="SM00129">
    <property type="entry name" value="KISc"/>
    <property type="match status" value="1"/>
</dbReference>
<protein>
    <recommendedName>
        <fullName evidence="6">Kinesin-like protein</fullName>
    </recommendedName>
</protein>
<dbReference type="PANTHER" id="PTHR24115:SF1008">
    <property type="entry name" value="KINESIN-LIKE PROTEIN SUBITO"/>
    <property type="match status" value="1"/>
</dbReference>
<dbReference type="GeneID" id="93609234"/>
<comment type="similarity">
    <text evidence="5 6">Belongs to the TRAFAC class myosin-kinesin ATPase superfamily. Kinesin family.</text>
</comment>
<dbReference type="SUPFAM" id="SSF52540">
    <property type="entry name" value="P-loop containing nucleoside triphosphate hydrolases"/>
    <property type="match status" value="1"/>
</dbReference>
<dbReference type="InterPro" id="IPR019821">
    <property type="entry name" value="Kinesin_motor_CS"/>
</dbReference>
<dbReference type="STRING" id="246409.I1BMX8"/>
<evidence type="ECO:0000256" key="5">
    <source>
        <dbReference type="PROSITE-ProRule" id="PRU00283"/>
    </source>
</evidence>
<dbReference type="OMA" id="THEAHAI"/>
<comment type="caution">
    <text evidence="5">Lacks conserved residue(s) required for the propagation of feature annotation.</text>
</comment>
<feature type="domain" description="Kinesin motor" evidence="7">
    <location>
        <begin position="1"/>
        <end position="264"/>
    </location>
</feature>
<keyword evidence="2 6" id="KW-0547">Nucleotide-binding</keyword>
<dbReference type="OrthoDB" id="123929at2759"/>
<keyword evidence="3 6" id="KW-0067">ATP-binding</keyword>
<organism evidence="8 9">
    <name type="scientific">Rhizopus delemar (strain RA 99-880 / ATCC MYA-4621 / FGSC 9543 / NRRL 43880)</name>
    <name type="common">Mucormycosis agent</name>
    <name type="synonym">Rhizopus arrhizus var. delemar</name>
    <dbReference type="NCBI Taxonomy" id="246409"/>
    <lineage>
        <taxon>Eukaryota</taxon>
        <taxon>Fungi</taxon>
        <taxon>Fungi incertae sedis</taxon>
        <taxon>Mucoromycota</taxon>
        <taxon>Mucoromycotina</taxon>
        <taxon>Mucoromycetes</taxon>
        <taxon>Mucorales</taxon>
        <taxon>Mucorineae</taxon>
        <taxon>Rhizopodaceae</taxon>
        <taxon>Rhizopus</taxon>
    </lineage>
</organism>
<dbReference type="GO" id="GO:0005871">
    <property type="term" value="C:kinesin complex"/>
    <property type="evidence" value="ECO:0007669"/>
    <property type="project" value="TreeGrafter"/>
</dbReference>
<dbReference type="AlphaFoldDB" id="I1BMX8"/>
<evidence type="ECO:0000256" key="6">
    <source>
        <dbReference type="RuleBase" id="RU000394"/>
    </source>
</evidence>
<dbReference type="Proteomes" id="UP000009138">
    <property type="component" value="Unassembled WGS sequence"/>
</dbReference>
<dbReference type="eggNOG" id="KOG0247">
    <property type="taxonomic scope" value="Eukaryota"/>
</dbReference>
<dbReference type="InterPro" id="IPR036961">
    <property type="entry name" value="Kinesin_motor_dom_sf"/>
</dbReference>
<dbReference type="InterPro" id="IPR001752">
    <property type="entry name" value="Kinesin_motor_dom"/>
</dbReference>